<name>A0A9P5Y2E2_9AGAR</name>
<reference evidence="1" key="1">
    <citation type="submission" date="2020-11" db="EMBL/GenBank/DDBJ databases">
        <authorList>
            <consortium name="DOE Joint Genome Institute"/>
            <person name="Ahrendt S."/>
            <person name="Riley R."/>
            <person name="Andreopoulos W."/>
            <person name="Labutti K."/>
            <person name="Pangilinan J."/>
            <person name="Ruiz-Duenas F.J."/>
            <person name="Barrasa J.M."/>
            <person name="Sanchez-Garcia M."/>
            <person name="Camarero S."/>
            <person name="Miyauchi S."/>
            <person name="Serrano A."/>
            <person name="Linde D."/>
            <person name="Babiker R."/>
            <person name="Drula E."/>
            <person name="Ayuso-Fernandez I."/>
            <person name="Pacheco R."/>
            <person name="Padilla G."/>
            <person name="Ferreira P."/>
            <person name="Barriuso J."/>
            <person name="Kellner H."/>
            <person name="Castanera R."/>
            <person name="Alfaro M."/>
            <person name="Ramirez L."/>
            <person name="Pisabarro A.G."/>
            <person name="Kuo A."/>
            <person name="Tritt A."/>
            <person name="Lipzen A."/>
            <person name="He G."/>
            <person name="Yan M."/>
            <person name="Ng V."/>
            <person name="Cullen D."/>
            <person name="Martin F."/>
            <person name="Rosso M.-N."/>
            <person name="Henrissat B."/>
            <person name="Hibbett D."/>
            <person name="Martinez A.T."/>
            <person name="Grigoriev I.V."/>
        </authorList>
    </citation>
    <scope>NUCLEOTIDE SEQUENCE</scope>
    <source>
        <strain evidence="1">CBS 247.69</strain>
    </source>
</reference>
<proteinExistence type="predicted"/>
<keyword evidence="2" id="KW-1185">Reference proteome</keyword>
<organism evidence="1 2">
    <name type="scientific">Collybia nuda</name>
    <dbReference type="NCBI Taxonomy" id="64659"/>
    <lineage>
        <taxon>Eukaryota</taxon>
        <taxon>Fungi</taxon>
        <taxon>Dikarya</taxon>
        <taxon>Basidiomycota</taxon>
        <taxon>Agaricomycotina</taxon>
        <taxon>Agaricomycetes</taxon>
        <taxon>Agaricomycetidae</taxon>
        <taxon>Agaricales</taxon>
        <taxon>Tricholomatineae</taxon>
        <taxon>Clitocybaceae</taxon>
        <taxon>Collybia</taxon>
    </lineage>
</organism>
<protein>
    <submittedName>
        <fullName evidence="1">Uncharacterized protein</fullName>
    </submittedName>
</protein>
<dbReference type="EMBL" id="MU150284">
    <property type="protein sequence ID" value="KAF9461449.1"/>
    <property type="molecule type" value="Genomic_DNA"/>
</dbReference>
<gene>
    <name evidence="1" type="ORF">BDZ94DRAFT_1237690</name>
</gene>
<dbReference type="AlphaFoldDB" id="A0A9P5Y2E2"/>
<sequence>MRRYYKHRVQVGAVSAPAYGTSFQAQVESYYWCAFNAGKGKELDATLMNQVPRKKYMIQLHPRSEHRNAERVVGVLAGWRLALTTLEAVRIHIQIQTSHSLNRSKDARSVIATLRGLYFWNGGIDTPHGRASPSPIMLVITLRRYPPSARCLSGSFSAATAKMKSQGVNYVVENASFSPSKTKITATVPNV</sequence>
<dbReference type="Proteomes" id="UP000807353">
    <property type="component" value="Unassembled WGS sequence"/>
</dbReference>
<comment type="caution">
    <text evidence="1">The sequence shown here is derived from an EMBL/GenBank/DDBJ whole genome shotgun (WGS) entry which is preliminary data.</text>
</comment>
<evidence type="ECO:0000313" key="2">
    <source>
        <dbReference type="Proteomes" id="UP000807353"/>
    </source>
</evidence>
<evidence type="ECO:0000313" key="1">
    <source>
        <dbReference type="EMBL" id="KAF9461449.1"/>
    </source>
</evidence>
<accession>A0A9P5Y2E2</accession>